<dbReference type="Proteomes" id="UP000809621">
    <property type="component" value="Unassembled WGS sequence"/>
</dbReference>
<evidence type="ECO:0000313" key="2">
    <source>
        <dbReference type="EMBL" id="MBM7037588.1"/>
    </source>
</evidence>
<keyword evidence="1" id="KW-1133">Transmembrane helix</keyword>
<accession>A0ABS2HJ97</accession>
<name>A0ABS2HJ97_9VIBR</name>
<keyword evidence="1" id="KW-0472">Membrane</keyword>
<evidence type="ECO:0000256" key="1">
    <source>
        <dbReference type="SAM" id="Phobius"/>
    </source>
</evidence>
<organism evidence="2 3">
    <name type="scientific">Vibrio ulleungensis</name>
    <dbReference type="NCBI Taxonomy" id="2807619"/>
    <lineage>
        <taxon>Bacteria</taxon>
        <taxon>Pseudomonadati</taxon>
        <taxon>Pseudomonadota</taxon>
        <taxon>Gammaproteobacteria</taxon>
        <taxon>Vibrionales</taxon>
        <taxon>Vibrionaceae</taxon>
        <taxon>Vibrio</taxon>
    </lineage>
</organism>
<evidence type="ECO:0000313" key="3">
    <source>
        <dbReference type="Proteomes" id="UP000809621"/>
    </source>
</evidence>
<protein>
    <submittedName>
        <fullName evidence="2">DUF4145 domain-containing protein</fullName>
    </submittedName>
</protein>
<dbReference type="EMBL" id="JAFEUM010000006">
    <property type="protein sequence ID" value="MBM7037588.1"/>
    <property type="molecule type" value="Genomic_DNA"/>
</dbReference>
<gene>
    <name evidence="2" type="ORF">JQC93_14350</name>
</gene>
<reference evidence="2 3" key="1">
    <citation type="submission" date="2021-02" db="EMBL/GenBank/DDBJ databases">
        <authorList>
            <person name="Park J.-S."/>
        </authorList>
    </citation>
    <scope>NUCLEOTIDE SEQUENCE [LARGE SCALE GENOMIC DNA]</scope>
    <source>
        <strain evidence="2 3">188UL20-2</strain>
    </source>
</reference>
<feature type="transmembrane region" description="Helical" evidence="1">
    <location>
        <begin position="90"/>
        <end position="111"/>
    </location>
</feature>
<comment type="caution">
    <text evidence="2">The sequence shown here is derived from an EMBL/GenBank/DDBJ whole genome shotgun (WGS) entry which is preliminary data.</text>
</comment>
<proteinExistence type="predicted"/>
<keyword evidence="1" id="KW-0812">Transmembrane</keyword>
<keyword evidence="3" id="KW-1185">Reference proteome</keyword>
<dbReference type="RefSeq" id="WP_205159113.1">
    <property type="nucleotide sequence ID" value="NZ_JAFEUM010000006.1"/>
</dbReference>
<sequence>MSDIELVVSRSRRLEALLKSQFHAEGKGLHQLINSVEERLPHDIIKKLRYIATIRNKVVHEEHYTLDDPEAFKQAARECEKELTPNSGRIIWGVAIALVILLTGAALVFYYNNWHAIKLD</sequence>